<dbReference type="Gene3D" id="1.20.200.10">
    <property type="entry name" value="Fumarase/aspartase (Central domain)"/>
    <property type="match status" value="1"/>
</dbReference>
<gene>
    <name evidence="7" type="ORF">ASZ90_018436</name>
</gene>
<dbReference type="GO" id="GO:0042450">
    <property type="term" value="P:L-arginine biosynthetic process via ornithine"/>
    <property type="evidence" value="ECO:0007669"/>
    <property type="project" value="InterPro"/>
</dbReference>
<dbReference type="PRINTS" id="PR00145">
    <property type="entry name" value="ARGSUCLYASE"/>
</dbReference>
<keyword evidence="3" id="KW-0963">Cytoplasm</keyword>
<dbReference type="Pfam" id="PF14698">
    <property type="entry name" value="ASL_C2"/>
    <property type="match status" value="1"/>
</dbReference>
<dbReference type="FunFam" id="1.10.275.10:FF:000002">
    <property type="entry name" value="Argininosuccinate lyase"/>
    <property type="match status" value="1"/>
</dbReference>
<keyword evidence="4 7" id="KW-0456">Lyase</keyword>
<protein>
    <submittedName>
        <fullName evidence="7">Argininosuccinate lyase</fullName>
        <ecNumber evidence="7">4.3.2.1</ecNumber>
    </submittedName>
</protein>
<dbReference type="FunFam" id="1.10.40.30:FF:000001">
    <property type="entry name" value="Argininosuccinate lyase"/>
    <property type="match status" value="1"/>
</dbReference>
<proteinExistence type="inferred from homology"/>
<evidence type="ECO:0000259" key="5">
    <source>
        <dbReference type="Pfam" id="PF00206"/>
    </source>
</evidence>
<dbReference type="GO" id="GO:0004056">
    <property type="term" value="F:argininosuccinate lyase activity"/>
    <property type="evidence" value="ECO:0007669"/>
    <property type="project" value="UniProtKB-EC"/>
</dbReference>
<evidence type="ECO:0000256" key="2">
    <source>
        <dbReference type="ARBA" id="ARBA00004730"/>
    </source>
</evidence>
<dbReference type="InterPro" id="IPR008948">
    <property type="entry name" value="L-Aspartase-like"/>
</dbReference>
<dbReference type="NCBIfam" id="TIGR00838">
    <property type="entry name" value="argH"/>
    <property type="match status" value="1"/>
</dbReference>
<organism evidence="7">
    <name type="scientific">hydrocarbon metagenome</name>
    <dbReference type="NCBI Taxonomy" id="938273"/>
    <lineage>
        <taxon>unclassified sequences</taxon>
        <taxon>metagenomes</taxon>
        <taxon>ecological metagenomes</taxon>
    </lineage>
</organism>
<feature type="domain" description="Fumarate lyase N-terminal" evidence="5">
    <location>
        <begin position="6"/>
        <end position="300"/>
    </location>
</feature>
<dbReference type="PROSITE" id="PS00163">
    <property type="entry name" value="FUMARATE_LYASES"/>
    <property type="match status" value="1"/>
</dbReference>
<dbReference type="InterPro" id="IPR029419">
    <property type="entry name" value="Arg_succ_lyase_C"/>
</dbReference>
<dbReference type="SUPFAM" id="SSF48557">
    <property type="entry name" value="L-aspartase-like"/>
    <property type="match status" value="1"/>
</dbReference>
<dbReference type="InterPro" id="IPR009049">
    <property type="entry name" value="Argininosuccinate_lyase"/>
</dbReference>
<sequence length="463" mass="52511">MKLWSGRFTAKSDRLTEDFNASIAVDSRMYRQDIRGSIAHATMLAKQGIINVEERDLIIQGLQEILSEIEAGKLEFTVEAEDVHMNIETFLTKKIGDVGKKLHTARSRNDQVALDVRLYLRDEIKEIRKLILDLQQVLLDLAGDHLDTIMPGYTHLQKAQPLNLAHHLLAYFEMLRRDLDRLDDCQKRMDHMPLGSGALAGTGFNLDRDYVRQELGFTHLTRNSLDAVSDRDFALEFCSFASIIMMHLSRFSEELILWSSEEFSFIEMDDAFSTGSSIMPQKKNPDLAELVRGKTGRVYGDLITLLTIMKSLPLAYNKDMQEDKEALFDAVDTVKKCLLVFAPMLQTARFNKGRMAAAARGGFTNATDLADYLAGKGLPFRDAHAVVGKAVLYCIEKSKMLEELTLEEYLDFSPLIENDIFSYLDVKACVDRRRVPGGPASERVQEAIEEAGQWLRRMQNEQI</sequence>
<dbReference type="CDD" id="cd01359">
    <property type="entry name" value="Argininosuccinate_lyase"/>
    <property type="match status" value="1"/>
</dbReference>
<accession>A0A0W8E6F6</accession>
<dbReference type="Gene3D" id="1.10.40.30">
    <property type="entry name" value="Fumarase/aspartase (C-terminal domain)"/>
    <property type="match status" value="1"/>
</dbReference>
<reference evidence="7" key="1">
    <citation type="journal article" date="2015" name="Proc. Natl. Acad. Sci. U.S.A.">
        <title>Networks of energetic and metabolic interactions define dynamics in microbial communities.</title>
        <authorList>
            <person name="Embree M."/>
            <person name="Liu J.K."/>
            <person name="Al-Bassam M.M."/>
            <person name="Zengler K."/>
        </authorList>
    </citation>
    <scope>NUCLEOTIDE SEQUENCE</scope>
</reference>
<feature type="domain" description="Argininosuccinate lyase C-terminal" evidence="6">
    <location>
        <begin position="363"/>
        <end position="431"/>
    </location>
</feature>
<name>A0A0W8E6F6_9ZZZZ</name>
<evidence type="ECO:0000259" key="6">
    <source>
        <dbReference type="Pfam" id="PF14698"/>
    </source>
</evidence>
<dbReference type="PANTHER" id="PTHR43814:SF1">
    <property type="entry name" value="ARGININOSUCCINATE LYASE"/>
    <property type="match status" value="1"/>
</dbReference>
<dbReference type="AlphaFoldDB" id="A0A0W8E6F6"/>
<dbReference type="InterPro" id="IPR000362">
    <property type="entry name" value="Fumarate_lyase_fam"/>
</dbReference>
<dbReference type="PANTHER" id="PTHR43814">
    <property type="entry name" value="ARGININOSUCCINATE LYASE"/>
    <property type="match status" value="1"/>
</dbReference>
<dbReference type="EMBL" id="LNQE01001856">
    <property type="protein sequence ID" value="KUG04216.1"/>
    <property type="molecule type" value="Genomic_DNA"/>
</dbReference>
<comment type="pathway">
    <text evidence="2">Amino-acid biosynthesis; L-arginine biosynthesis.</text>
</comment>
<dbReference type="HAMAP" id="MF_00006">
    <property type="entry name" value="Arg_succ_lyase"/>
    <property type="match status" value="1"/>
</dbReference>
<dbReference type="Gene3D" id="1.10.275.10">
    <property type="entry name" value="Fumarase/aspartase (N-terminal domain)"/>
    <property type="match status" value="1"/>
</dbReference>
<comment type="caution">
    <text evidence="7">The sequence shown here is derived from an EMBL/GenBank/DDBJ whole genome shotgun (WGS) entry which is preliminary data.</text>
</comment>
<comment type="subcellular location">
    <subcellularLocation>
        <location evidence="1">Cytoplasm</location>
    </subcellularLocation>
</comment>
<evidence type="ECO:0000313" key="7">
    <source>
        <dbReference type="EMBL" id="KUG04216.1"/>
    </source>
</evidence>
<dbReference type="InterPro" id="IPR022761">
    <property type="entry name" value="Fumarate_lyase_N"/>
</dbReference>
<dbReference type="InterPro" id="IPR020557">
    <property type="entry name" value="Fumarate_lyase_CS"/>
</dbReference>
<dbReference type="EC" id="4.3.2.1" evidence="7"/>
<dbReference type="PRINTS" id="PR00149">
    <property type="entry name" value="FUMRATELYASE"/>
</dbReference>
<evidence type="ECO:0000256" key="4">
    <source>
        <dbReference type="ARBA" id="ARBA00023239"/>
    </source>
</evidence>
<evidence type="ECO:0000256" key="1">
    <source>
        <dbReference type="ARBA" id="ARBA00004496"/>
    </source>
</evidence>
<dbReference type="InterPro" id="IPR024083">
    <property type="entry name" value="Fumarase/histidase_N"/>
</dbReference>
<evidence type="ECO:0000256" key="3">
    <source>
        <dbReference type="ARBA" id="ARBA00022490"/>
    </source>
</evidence>
<dbReference type="Pfam" id="PF00206">
    <property type="entry name" value="Lyase_1"/>
    <property type="match status" value="1"/>
</dbReference>
<dbReference type="FunFam" id="1.20.200.10:FF:000006">
    <property type="entry name" value="Argininosuccinate lyase"/>
    <property type="match status" value="1"/>
</dbReference>
<dbReference type="GO" id="GO:0005829">
    <property type="term" value="C:cytosol"/>
    <property type="evidence" value="ECO:0007669"/>
    <property type="project" value="TreeGrafter"/>
</dbReference>